<reference evidence="2" key="1">
    <citation type="submission" date="2020-12" db="EMBL/GenBank/DDBJ databases">
        <authorList>
            <person name="Iha C."/>
        </authorList>
    </citation>
    <scope>NUCLEOTIDE SEQUENCE</scope>
</reference>
<dbReference type="SUPFAM" id="SSF54593">
    <property type="entry name" value="Glyoxalase/Bleomycin resistance protein/Dihydroxybiphenyl dioxygenase"/>
    <property type="match status" value="1"/>
</dbReference>
<dbReference type="AlphaFoldDB" id="A0A8S1JD35"/>
<dbReference type="Proteomes" id="UP000708148">
    <property type="component" value="Unassembled WGS sequence"/>
</dbReference>
<proteinExistence type="predicted"/>
<organism evidence="2 3">
    <name type="scientific">Ostreobium quekettii</name>
    <dbReference type="NCBI Taxonomy" id="121088"/>
    <lineage>
        <taxon>Eukaryota</taxon>
        <taxon>Viridiplantae</taxon>
        <taxon>Chlorophyta</taxon>
        <taxon>core chlorophytes</taxon>
        <taxon>Ulvophyceae</taxon>
        <taxon>TCBD clade</taxon>
        <taxon>Bryopsidales</taxon>
        <taxon>Ostreobineae</taxon>
        <taxon>Ostreobiaceae</taxon>
        <taxon>Ostreobium</taxon>
    </lineage>
</organism>
<gene>
    <name evidence="2" type="ORF">OSTQU699_LOCUS10369</name>
</gene>
<comment type="caution">
    <text evidence="2">The sequence shown here is derived from an EMBL/GenBank/DDBJ whole genome shotgun (WGS) entry which is preliminary data.</text>
</comment>
<evidence type="ECO:0000313" key="3">
    <source>
        <dbReference type="Proteomes" id="UP000708148"/>
    </source>
</evidence>
<keyword evidence="3" id="KW-1185">Reference proteome</keyword>
<dbReference type="InterPro" id="IPR004360">
    <property type="entry name" value="Glyas_Fos-R_dOase_dom"/>
</dbReference>
<dbReference type="EMBL" id="CAJHUC010003000">
    <property type="protein sequence ID" value="CAD7705014.1"/>
    <property type="molecule type" value="Genomic_DNA"/>
</dbReference>
<dbReference type="InterPro" id="IPR029068">
    <property type="entry name" value="Glyas_Bleomycin-R_OHBP_Dase"/>
</dbReference>
<evidence type="ECO:0000313" key="2">
    <source>
        <dbReference type="EMBL" id="CAD7705014.1"/>
    </source>
</evidence>
<protein>
    <recommendedName>
        <fullName evidence="1">Glyoxalase/fosfomycin resistance/dioxygenase domain-containing protein</fullName>
    </recommendedName>
</protein>
<dbReference type="Gene3D" id="3.10.180.10">
    <property type="entry name" value="2,3-Dihydroxybiphenyl 1,2-Dioxygenase, domain 1"/>
    <property type="match status" value="1"/>
</dbReference>
<accession>A0A8S1JD35</accession>
<evidence type="ECO:0000259" key="1">
    <source>
        <dbReference type="Pfam" id="PF00903"/>
    </source>
</evidence>
<feature type="domain" description="Glyoxalase/fosfomycin resistance/dioxygenase" evidence="1">
    <location>
        <begin position="23"/>
        <end position="155"/>
    </location>
</feature>
<name>A0A8S1JD35_9CHLO</name>
<sequence>MSEHQGAAPPKADRRPKGAVPYIVSPDCAAHIEWLKRALGAEAAGEVYHIPDDYEVAADWNKGGDPGKKPIVDAPVLINGGPVYMCDNVDHEKKTAIGEAGPQGRGFMVHLSVPDPDALWANVLKEGAKAKLDLKVQYWGAKFGVFEDPFGYQWSVSLDKE</sequence>
<dbReference type="OrthoDB" id="2013034at2759"/>
<dbReference type="Pfam" id="PF00903">
    <property type="entry name" value="Glyoxalase"/>
    <property type="match status" value="1"/>
</dbReference>